<dbReference type="OrthoDB" id="9775455at2"/>
<dbReference type="Proteomes" id="UP000295106">
    <property type="component" value="Unassembled WGS sequence"/>
</dbReference>
<evidence type="ECO:0000256" key="10">
    <source>
        <dbReference type="RuleBase" id="RU004004"/>
    </source>
</evidence>
<dbReference type="InterPro" id="IPR004845">
    <property type="entry name" value="T2SS_GspD_CS"/>
</dbReference>
<evidence type="ECO:0000313" key="14">
    <source>
        <dbReference type="EMBL" id="TCP05445.1"/>
    </source>
</evidence>
<comment type="caution">
    <text evidence="14">The sequence shown here is derived from an EMBL/GenBank/DDBJ whole genome shotgun (WGS) entry which is preliminary data.</text>
</comment>
<dbReference type="Pfam" id="PF00263">
    <property type="entry name" value="Secretin"/>
    <property type="match status" value="1"/>
</dbReference>
<evidence type="ECO:0000256" key="9">
    <source>
        <dbReference type="HAMAP-Rule" id="MF_02219"/>
    </source>
</evidence>
<evidence type="ECO:0000259" key="13">
    <source>
        <dbReference type="Pfam" id="PF03958"/>
    </source>
</evidence>
<organism evidence="14 15">
    <name type="scientific">Rubrivivax gelatinosus</name>
    <name type="common">Rhodocyclus gelatinosus</name>
    <name type="synonym">Rhodopseudomonas gelatinosa</name>
    <dbReference type="NCBI Taxonomy" id="28068"/>
    <lineage>
        <taxon>Bacteria</taxon>
        <taxon>Pseudomonadati</taxon>
        <taxon>Pseudomonadota</taxon>
        <taxon>Betaproteobacteria</taxon>
        <taxon>Burkholderiales</taxon>
        <taxon>Sphaerotilaceae</taxon>
        <taxon>Rubrivivax</taxon>
    </lineage>
</organism>
<dbReference type="HAMAP" id="MF_02219">
    <property type="entry name" value="Type_III_secretin"/>
    <property type="match status" value="1"/>
</dbReference>
<evidence type="ECO:0000256" key="5">
    <source>
        <dbReference type="ARBA" id="ARBA00022927"/>
    </source>
</evidence>
<dbReference type="PANTHER" id="PTHR30332:SF5">
    <property type="entry name" value="SPI-1 TYPE 3 SECRETION SYSTEM SECRETIN"/>
    <property type="match status" value="1"/>
</dbReference>
<evidence type="ECO:0000256" key="11">
    <source>
        <dbReference type="SAM" id="MobiDB-lite"/>
    </source>
</evidence>
<evidence type="ECO:0000256" key="8">
    <source>
        <dbReference type="ARBA" id="ARBA00023237"/>
    </source>
</evidence>
<feature type="domain" description="NolW-like" evidence="13">
    <location>
        <begin position="189"/>
        <end position="328"/>
    </location>
</feature>
<feature type="domain" description="Type II/III secretion system secretin-like" evidence="12">
    <location>
        <begin position="406"/>
        <end position="563"/>
    </location>
</feature>
<dbReference type="PANTHER" id="PTHR30332">
    <property type="entry name" value="PROBABLE GENERAL SECRETION PATHWAY PROTEIN D"/>
    <property type="match status" value="1"/>
</dbReference>
<feature type="region of interest" description="Disordered" evidence="11">
    <location>
        <begin position="230"/>
        <end position="256"/>
    </location>
</feature>
<keyword evidence="8 9" id="KW-0998">Cell outer membrane</keyword>
<comment type="subunit">
    <text evidence="9">The core secretion machinery of the T3SS is composed of approximately 20 different proteins, including cytoplasmic components, a base, an export apparatus and a needle. This subunit is part of the base, which anchors the injectisome in the bacterial cell envelope. Forms a stable homooligomeric complex.</text>
</comment>
<dbReference type="RefSeq" id="WP_132644447.1">
    <property type="nucleotide sequence ID" value="NZ_CP181386.1"/>
</dbReference>
<evidence type="ECO:0000259" key="12">
    <source>
        <dbReference type="Pfam" id="PF00263"/>
    </source>
</evidence>
<keyword evidence="3 9" id="KW-0813">Transport</keyword>
<dbReference type="Gene3D" id="3.55.50.30">
    <property type="match status" value="1"/>
</dbReference>
<feature type="signal peptide" evidence="9">
    <location>
        <begin position="1"/>
        <end position="32"/>
    </location>
</feature>
<name>A0A4R2MJE8_RUBGE</name>
<evidence type="ECO:0000256" key="4">
    <source>
        <dbReference type="ARBA" id="ARBA00022729"/>
    </source>
</evidence>
<dbReference type="NCBIfam" id="TIGR02516">
    <property type="entry name" value="type_III_yscC"/>
    <property type="match status" value="1"/>
</dbReference>
<sequence precursor="true">MSLSHPMNPIPRPLSARLAALLLAGACLATQAAPIPFAERQVRLTAREQPVAQFLEDLFGQVDVPVAVSEQVRGAVNGAFEGDAERVWAKVARSFNLVGYYDGTVVHVYVPAELGTRTLPMSREAATRVRRSAQELNMLDTRHTLRATAEGTLVAAGTRRFLDQIDELAQGQRAQAAAAAPQGFEVHFLRYAWAHDVAVSFGGRDVVVPGVASIVRALMTSQARSRIEISSHERPAPSTVPKLRGQGLAAQAAPEPQPPSAAALLAAYGAAPGTLPAAAAEPAALRLVDTSLARVEADTRLNAVIVRDDPQRLPQYRQLISALDVEPQALEIEARIVDIDTDRLRELGINWRLSSGRSSLLFGNGTNSDTLLSGSQRPEDITPQGKGGFLSAVLGGADELALRINALQDQGAAKVVSSPQVLTLSDVEAVFDTSRTFYVRVAGREDVDLFSVSAGTTLRVTPHVFRDDHGVRIKLLVAIEDGALSQQQVDQIPVVERASINTQALIFEGESLLVGGLTREASSNGVTKVPFLGDIPVIGNLFKSSVDSLRRTERLFLISPRLVPARRVAATAPEGAAPPATENRR</sequence>
<evidence type="ECO:0000256" key="1">
    <source>
        <dbReference type="ARBA" id="ARBA00004442"/>
    </source>
</evidence>
<dbReference type="InterPro" id="IPR003522">
    <property type="entry name" value="T3SS_OM_pore_YscC"/>
</dbReference>
<keyword evidence="7 9" id="KW-0472">Membrane</keyword>
<evidence type="ECO:0000256" key="6">
    <source>
        <dbReference type="ARBA" id="ARBA00023010"/>
    </source>
</evidence>
<keyword evidence="6 9" id="KW-0811">Translocation</keyword>
<dbReference type="AlphaFoldDB" id="A0A4R2MJE8"/>
<comment type="function">
    <text evidence="9">Component of the type III secretion system (T3SS), also called injectisome, which is used to inject bacterial effector proteins into eukaryotic host cells. Forms a ring-shaped multimeric structure with an apparent central pore in the outer membrane.</text>
</comment>
<dbReference type="GO" id="GO:0030257">
    <property type="term" value="C:type III protein secretion system complex"/>
    <property type="evidence" value="ECO:0007669"/>
    <property type="project" value="UniProtKB-UniRule"/>
</dbReference>
<comment type="subcellular location">
    <subcellularLocation>
        <location evidence="1 9 10">Cell outer membrane</location>
    </subcellularLocation>
</comment>
<dbReference type="InterPro" id="IPR005644">
    <property type="entry name" value="NolW-like"/>
</dbReference>
<evidence type="ECO:0000256" key="2">
    <source>
        <dbReference type="ARBA" id="ARBA00007032"/>
    </source>
</evidence>
<dbReference type="Pfam" id="PF03958">
    <property type="entry name" value="Secretin_N"/>
    <property type="match status" value="1"/>
</dbReference>
<gene>
    <name evidence="9" type="primary">sctC</name>
    <name evidence="14" type="ORF">EV684_101317</name>
</gene>
<evidence type="ECO:0000313" key="15">
    <source>
        <dbReference type="Proteomes" id="UP000295106"/>
    </source>
</evidence>
<dbReference type="EMBL" id="SLXD01000001">
    <property type="protein sequence ID" value="TCP05445.1"/>
    <property type="molecule type" value="Genomic_DNA"/>
</dbReference>
<comment type="similarity">
    <text evidence="2 9">Belongs to the bacterial secretin family. T3SS SctC subfamily.</text>
</comment>
<dbReference type="InterPro" id="IPR038591">
    <property type="entry name" value="NolW-like_sf"/>
</dbReference>
<evidence type="ECO:0000256" key="3">
    <source>
        <dbReference type="ARBA" id="ARBA00022448"/>
    </source>
</evidence>
<keyword evidence="4 9" id="KW-0732">Signal</keyword>
<dbReference type="GeneID" id="99687046"/>
<dbReference type="PRINTS" id="PR01337">
    <property type="entry name" value="TYPE3OMGPROT"/>
</dbReference>
<accession>A0A4R2MJE8</accession>
<keyword evidence="5 9" id="KW-0653">Protein transport</keyword>
<evidence type="ECO:0000256" key="7">
    <source>
        <dbReference type="ARBA" id="ARBA00023136"/>
    </source>
</evidence>
<dbReference type="InterPro" id="IPR004846">
    <property type="entry name" value="T2SS/T3SS_dom"/>
</dbReference>
<protein>
    <recommendedName>
        <fullName evidence="9">Type 3 secretion system secretin</fullName>
        <shortName evidence="9">T3SS secretin</shortName>
    </recommendedName>
</protein>
<feature type="chain" id="PRO_5026400308" description="Type 3 secretion system secretin" evidence="9">
    <location>
        <begin position="33"/>
        <end position="585"/>
    </location>
</feature>
<dbReference type="InterPro" id="IPR050810">
    <property type="entry name" value="Bact_Secretion_Sys_Channel"/>
</dbReference>
<dbReference type="GO" id="GO:0015627">
    <property type="term" value="C:type II protein secretion system complex"/>
    <property type="evidence" value="ECO:0007669"/>
    <property type="project" value="TreeGrafter"/>
</dbReference>
<dbReference type="Gene3D" id="3.30.1370.120">
    <property type="match status" value="1"/>
</dbReference>
<dbReference type="PROSITE" id="PS00875">
    <property type="entry name" value="T2SP_D"/>
    <property type="match status" value="1"/>
</dbReference>
<dbReference type="GO" id="GO:0009279">
    <property type="term" value="C:cell outer membrane"/>
    <property type="evidence" value="ECO:0007669"/>
    <property type="project" value="UniProtKB-SubCell"/>
</dbReference>
<dbReference type="GO" id="GO:0030254">
    <property type="term" value="P:protein secretion by the type III secretion system"/>
    <property type="evidence" value="ECO:0007669"/>
    <property type="project" value="UniProtKB-UniRule"/>
</dbReference>
<proteinExistence type="inferred from homology"/>
<reference evidence="14 15" key="1">
    <citation type="submission" date="2019-03" db="EMBL/GenBank/DDBJ databases">
        <title>Genomic Encyclopedia of Type Strains, Phase IV (KMG-IV): sequencing the most valuable type-strain genomes for metagenomic binning, comparative biology and taxonomic classification.</title>
        <authorList>
            <person name="Goeker M."/>
        </authorList>
    </citation>
    <scope>NUCLEOTIDE SEQUENCE [LARGE SCALE GENOMIC DNA]</scope>
    <source>
        <strain evidence="14 15">DSM 1709</strain>
    </source>
</reference>